<dbReference type="Pfam" id="PF00026">
    <property type="entry name" value="Asp"/>
    <property type="match status" value="1"/>
</dbReference>
<evidence type="ECO:0000313" key="6">
    <source>
        <dbReference type="EMBL" id="KAK7044361.1"/>
    </source>
</evidence>
<keyword evidence="7" id="KW-1185">Reference proteome</keyword>
<protein>
    <submittedName>
        <fullName evidence="6">Peptidase A1 domain-containing protein</fullName>
    </submittedName>
</protein>
<sequence>MFTSTLFALFFLVSVTLALPTPTSRRFSARKNDDTLGERGTVEGTVGLGDLSDLLYTVPIQLGNTATLVNLDTGSSDLWVVSTDCTENVCAKGRGTSRVPADTLKKSGASVVMRYGDSKTGTYASGPVAADTISVAGVAIDDQLFAAIDETTNPVVEYGVAGILGLGFPAESQIQYAAVKAEFGKEADVEHFVASSFSDGPLISRIAQSGALQNPMFSVALQRSTIDVSGPGALTLGTLPEGVDNSSLTWVPVRLYSPADGGHVAPSFAPNEVYPLRWEIDLEGVFLDGVELAPSAIPATGGVDSARMSALIDTGNSILRGPKDVVSDILKTMSPDFYDPEQPNSALVDCAKFHNLAFKIGGKMFPIDPRDLPTPVAHNNASACVLNRIDSTDAPGVGALFRWNLGDPFFKSNIVAFHFGNLTHPSQDPPRIGFVSRVPDNAAEELEEAVDEAVENGGNFESVPVLSPADADVKPKVTVVPTAASQQAAELTGTLRSTPQATSVLSDKKAKTNGALTRTWNPLLAALAVVALCTATV</sequence>
<feature type="disulfide bond" evidence="3">
    <location>
        <begin position="85"/>
        <end position="90"/>
    </location>
</feature>
<dbReference type="Proteomes" id="UP001362999">
    <property type="component" value="Unassembled WGS sequence"/>
</dbReference>
<dbReference type="Gene3D" id="2.40.70.10">
    <property type="entry name" value="Acid Proteases"/>
    <property type="match status" value="2"/>
</dbReference>
<evidence type="ECO:0000256" key="4">
    <source>
        <dbReference type="SAM" id="SignalP"/>
    </source>
</evidence>
<feature type="chain" id="PRO_5043979186" evidence="4">
    <location>
        <begin position="19"/>
        <end position="537"/>
    </location>
</feature>
<proteinExistence type="inferred from homology"/>
<keyword evidence="3" id="KW-1015">Disulfide bond</keyword>
<feature type="domain" description="Peptidase A1" evidence="5">
    <location>
        <begin position="56"/>
        <end position="435"/>
    </location>
</feature>
<evidence type="ECO:0000313" key="7">
    <source>
        <dbReference type="Proteomes" id="UP001362999"/>
    </source>
</evidence>
<dbReference type="InterPro" id="IPR033121">
    <property type="entry name" value="PEPTIDASE_A1"/>
</dbReference>
<keyword evidence="4" id="KW-0732">Signal</keyword>
<dbReference type="AlphaFoldDB" id="A0AAW0CVV3"/>
<comment type="caution">
    <text evidence="6">The sequence shown here is derived from an EMBL/GenBank/DDBJ whole genome shotgun (WGS) entry which is preliminary data.</text>
</comment>
<dbReference type="InterPro" id="IPR034164">
    <property type="entry name" value="Pepsin-like_dom"/>
</dbReference>
<dbReference type="CDD" id="cd05471">
    <property type="entry name" value="pepsin_like"/>
    <property type="match status" value="1"/>
</dbReference>
<evidence type="ECO:0000256" key="1">
    <source>
        <dbReference type="ARBA" id="ARBA00007447"/>
    </source>
</evidence>
<feature type="active site" evidence="2">
    <location>
        <position position="72"/>
    </location>
</feature>
<dbReference type="GO" id="GO:0004190">
    <property type="term" value="F:aspartic-type endopeptidase activity"/>
    <property type="evidence" value="ECO:0007669"/>
    <property type="project" value="InterPro"/>
</dbReference>
<comment type="similarity">
    <text evidence="1">Belongs to the peptidase A1 family.</text>
</comment>
<dbReference type="PROSITE" id="PS51767">
    <property type="entry name" value="PEPTIDASE_A1"/>
    <property type="match status" value="1"/>
</dbReference>
<evidence type="ECO:0000259" key="5">
    <source>
        <dbReference type="PROSITE" id="PS51767"/>
    </source>
</evidence>
<accession>A0AAW0CVV3</accession>
<feature type="signal peptide" evidence="4">
    <location>
        <begin position="1"/>
        <end position="18"/>
    </location>
</feature>
<evidence type="ECO:0000256" key="3">
    <source>
        <dbReference type="PIRSR" id="PIRSR601461-2"/>
    </source>
</evidence>
<gene>
    <name evidence="6" type="ORF">R3P38DRAFT_2878355</name>
</gene>
<evidence type="ECO:0000256" key="2">
    <source>
        <dbReference type="PIRSR" id="PIRSR601461-1"/>
    </source>
</evidence>
<dbReference type="PRINTS" id="PR00792">
    <property type="entry name" value="PEPSIN"/>
</dbReference>
<dbReference type="GO" id="GO:0006508">
    <property type="term" value="P:proteolysis"/>
    <property type="evidence" value="ECO:0007669"/>
    <property type="project" value="InterPro"/>
</dbReference>
<dbReference type="PANTHER" id="PTHR47966">
    <property type="entry name" value="BETA-SITE APP-CLEAVING ENZYME, ISOFORM A-RELATED"/>
    <property type="match status" value="1"/>
</dbReference>
<organism evidence="6 7">
    <name type="scientific">Favolaschia claudopus</name>
    <dbReference type="NCBI Taxonomy" id="2862362"/>
    <lineage>
        <taxon>Eukaryota</taxon>
        <taxon>Fungi</taxon>
        <taxon>Dikarya</taxon>
        <taxon>Basidiomycota</taxon>
        <taxon>Agaricomycotina</taxon>
        <taxon>Agaricomycetes</taxon>
        <taxon>Agaricomycetidae</taxon>
        <taxon>Agaricales</taxon>
        <taxon>Marasmiineae</taxon>
        <taxon>Mycenaceae</taxon>
        <taxon>Favolaschia</taxon>
    </lineage>
</organism>
<dbReference type="EMBL" id="JAWWNJ010000011">
    <property type="protein sequence ID" value="KAK7044361.1"/>
    <property type="molecule type" value="Genomic_DNA"/>
</dbReference>
<reference evidence="6 7" key="1">
    <citation type="journal article" date="2024" name="J Genomics">
        <title>Draft genome sequencing and assembly of Favolaschia claudopus CIRM-BRFM 2984 isolated from oak limbs.</title>
        <authorList>
            <person name="Navarro D."/>
            <person name="Drula E."/>
            <person name="Chaduli D."/>
            <person name="Cazenave R."/>
            <person name="Ahrendt S."/>
            <person name="Wang J."/>
            <person name="Lipzen A."/>
            <person name="Daum C."/>
            <person name="Barry K."/>
            <person name="Grigoriev I.V."/>
            <person name="Favel A."/>
            <person name="Rosso M.N."/>
            <person name="Martin F."/>
        </authorList>
    </citation>
    <scope>NUCLEOTIDE SEQUENCE [LARGE SCALE GENOMIC DNA]</scope>
    <source>
        <strain evidence="6 7">CIRM-BRFM 2984</strain>
    </source>
</reference>
<dbReference type="InterPro" id="IPR001461">
    <property type="entry name" value="Aspartic_peptidase_A1"/>
</dbReference>
<name>A0AAW0CVV3_9AGAR</name>
<dbReference type="PANTHER" id="PTHR47966:SF51">
    <property type="entry name" value="BETA-SITE APP-CLEAVING ENZYME, ISOFORM A-RELATED"/>
    <property type="match status" value="1"/>
</dbReference>
<feature type="active site" evidence="2">
    <location>
        <position position="313"/>
    </location>
</feature>
<dbReference type="InterPro" id="IPR021109">
    <property type="entry name" value="Peptidase_aspartic_dom_sf"/>
</dbReference>
<dbReference type="SUPFAM" id="SSF50630">
    <property type="entry name" value="Acid proteases"/>
    <property type="match status" value="1"/>
</dbReference>